<reference evidence="2 3" key="1">
    <citation type="submission" date="2018-09" db="EMBL/GenBank/DDBJ databases">
        <title>Paenibacillus SK2017-BO5.</title>
        <authorList>
            <person name="Piskunova J.V."/>
            <person name="Dubiley S.A."/>
            <person name="Severinov K.V."/>
        </authorList>
    </citation>
    <scope>NUCLEOTIDE SEQUENCE [LARGE SCALE GENOMIC DNA]</scope>
    <source>
        <strain evidence="2 3">BO5</strain>
    </source>
</reference>
<dbReference type="SUPFAM" id="SSF52540">
    <property type="entry name" value="P-loop containing nucleoside triphosphate hydrolases"/>
    <property type="match status" value="1"/>
</dbReference>
<keyword evidence="2" id="KW-0067">ATP-binding</keyword>
<evidence type="ECO:0000313" key="3">
    <source>
        <dbReference type="Proteomes" id="UP000266177"/>
    </source>
</evidence>
<evidence type="ECO:0000313" key="2">
    <source>
        <dbReference type="EMBL" id="RJG25919.1"/>
    </source>
</evidence>
<organism evidence="2 3">
    <name type="scientific">Paenibacillus thiaminolyticus</name>
    <name type="common">Bacillus thiaminolyticus</name>
    <dbReference type="NCBI Taxonomy" id="49283"/>
    <lineage>
        <taxon>Bacteria</taxon>
        <taxon>Bacillati</taxon>
        <taxon>Bacillota</taxon>
        <taxon>Bacilli</taxon>
        <taxon>Bacillales</taxon>
        <taxon>Paenibacillaceae</taxon>
        <taxon>Paenibacillus</taxon>
    </lineage>
</organism>
<dbReference type="RefSeq" id="WP_119790826.1">
    <property type="nucleotide sequence ID" value="NZ_QYZD01000002.1"/>
</dbReference>
<dbReference type="Pfam" id="PF00005">
    <property type="entry name" value="ABC_tran"/>
    <property type="match status" value="1"/>
</dbReference>
<dbReference type="InterPro" id="IPR027417">
    <property type="entry name" value="P-loop_NTPase"/>
</dbReference>
<dbReference type="GO" id="GO:0005524">
    <property type="term" value="F:ATP binding"/>
    <property type="evidence" value="ECO:0007669"/>
    <property type="project" value="UniProtKB-KW"/>
</dbReference>
<accession>A0A3A3GL96</accession>
<dbReference type="OrthoDB" id="9804819at2"/>
<dbReference type="InterPro" id="IPR003439">
    <property type="entry name" value="ABC_transporter-like_ATP-bd"/>
</dbReference>
<evidence type="ECO:0000259" key="1">
    <source>
        <dbReference type="Pfam" id="PF00005"/>
    </source>
</evidence>
<keyword evidence="2" id="KW-0547">Nucleotide-binding</keyword>
<dbReference type="Gene3D" id="3.40.50.300">
    <property type="entry name" value="P-loop containing nucleotide triphosphate hydrolases"/>
    <property type="match status" value="1"/>
</dbReference>
<proteinExistence type="predicted"/>
<dbReference type="AlphaFoldDB" id="A0A3A3GL96"/>
<dbReference type="GO" id="GO:0016887">
    <property type="term" value="F:ATP hydrolysis activity"/>
    <property type="evidence" value="ECO:0007669"/>
    <property type="project" value="InterPro"/>
</dbReference>
<comment type="caution">
    <text evidence="2">The sequence shown here is derived from an EMBL/GenBank/DDBJ whole genome shotgun (WGS) entry which is preliminary data.</text>
</comment>
<dbReference type="EMBL" id="QYZD01000002">
    <property type="protein sequence ID" value="RJG25919.1"/>
    <property type="molecule type" value="Genomic_DNA"/>
</dbReference>
<name>A0A3A3GL96_PANTH</name>
<gene>
    <name evidence="2" type="ORF">DQX05_03190</name>
</gene>
<dbReference type="Proteomes" id="UP000266177">
    <property type="component" value="Unassembled WGS sequence"/>
</dbReference>
<feature type="domain" description="ABC transporter" evidence="1">
    <location>
        <begin position="7"/>
        <end position="59"/>
    </location>
</feature>
<sequence>MSSPADTCIIGRNGSGKTIIFKCTCGFMQLNAGSTRIDGQPVKPAASQSIGLIIEDPGFIGSISGWRDSFS</sequence>
<protein>
    <submittedName>
        <fullName evidence="2">ATP-binding cassette domain-containing protein</fullName>
    </submittedName>
</protein>